<evidence type="ECO:0000313" key="1">
    <source>
        <dbReference type="EMBL" id="MBT1071859.1"/>
    </source>
</evidence>
<dbReference type="Proteomes" id="UP000784128">
    <property type="component" value="Unassembled WGS sequence"/>
</dbReference>
<protein>
    <recommendedName>
        <fullName evidence="3">DUF1990 domain-containing protein</fullName>
    </recommendedName>
</protein>
<evidence type="ECO:0000313" key="2">
    <source>
        <dbReference type="Proteomes" id="UP000784128"/>
    </source>
</evidence>
<accession>A0ABS5U863</accession>
<keyword evidence="2" id="KW-1185">Reference proteome</keyword>
<organism evidence="1 2">
    <name type="scientific">Pelotalea chapellei</name>
    <dbReference type="NCBI Taxonomy" id="44671"/>
    <lineage>
        <taxon>Bacteria</taxon>
        <taxon>Pseudomonadati</taxon>
        <taxon>Thermodesulfobacteriota</taxon>
        <taxon>Desulfuromonadia</taxon>
        <taxon>Geobacterales</taxon>
        <taxon>Geobacteraceae</taxon>
        <taxon>Pelotalea</taxon>
    </lineage>
</organism>
<dbReference type="EMBL" id="JAHDYS010000007">
    <property type="protein sequence ID" value="MBT1071859.1"/>
    <property type="molecule type" value="Genomic_DNA"/>
</dbReference>
<name>A0ABS5U863_9BACT</name>
<comment type="caution">
    <text evidence="1">The sequence shown here is derived from an EMBL/GenBank/DDBJ whole genome shotgun (WGS) entry which is preliminary data.</text>
</comment>
<gene>
    <name evidence="1" type="ORF">KJB30_08700</name>
</gene>
<proteinExistence type="predicted"/>
<dbReference type="RefSeq" id="WP_214298097.1">
    <property type="nucleotide sequence ID" value="NZ_JAHDYS010000007.1"/>
</dbReference>
<reference evidence="1 2" key="1">
    <citation type="submission" date="2021-05" db="EMBL/GenBank/DDBJ databases">
        <title>The draft genome of Geobacter chapellei DSM 13688.</title>
        <authorList>
            <person name="Xu Z."/>
            <person name="Masuda Y."/>
            <person name="Itoh H."/>
            <person name="Senoo K."/>
        </authorList>
    </citation>
    <scope>NUCLEOTIDE SEQUENCE [LARGE SCALE GENOMIC DNA]</scope>
    <source>
        <strain evidence="1 2">DSM 13688</strain>
    </source>
</reference>
<evidence type="ECO:0008006" key="3">
    <source>
        <dbReference type="Google" id="ProtNLM"/>
    </source>
</evidence>
<sequence>MAAIDHQEIACQQVLVEDSSVFSIQWSIFPHAIAAGLTPHLLLERYLCHIRRCTCTLIRPRYTPEGIEFRLAASNMSLISLLPPVIEEGALVLRICGGFLVQPQQCERGELRFSVDSTEKGVKVVLQLSDYCPLLLGSPSPSFIRRWFYRWTQAAIHRLVTVRFLTLLYRDLTGSRSPVSIIKVREREGRSI</sequence>